<sequence length="52" mass="5959">MVGRIMSTSRGVDTIVQGIGIFFRRNHGGKWVLSGEQLGMRLQRAEQRRNEE</sequence>
<organism evidence="1 2">
    <name type="scientific">Linum tenue</name>
    <dbReference type="NCBI Taxonomy" id="586396"/>
    <lineage>
        <taxon>Eukaryota</taxon>
        <taxon>Viridiplantae</taxon>
        <taxon>Streptophyta</taxon>
        <taxon>Embryophyta</taxon>
        <taxon>Tracheophyta</taxon>
        <taxon>Spermatophyta</taxon>
        <taxon>Magnoliopsida</taxon>
        <taxon>eudicotyledons</taxon>
        <taxon>Gunneridae</taxon>
        <taxon>Pentapetalae</taxon>
        <taxon>rosids</taxon>
        <taxon>fabids</taxon>
        <taxon>Malpighiales</taxon>
        <taxon>Linaceae</taxon>
        <taxon>Linum</taxon>
    </lineage>
</organism>
<dbReference type="AlphaFoldDB" id="A0AAV0IS14"/>
<dbReference type="EMBL" id="CAMGYJ010000004">
    <property type="protein sequence ID" value="CAI0400212.1"/>
    <property type="molecule type" value="Genomic_DNA"/>
</dbReference>
<reference evidence="1" key="1">
    <citation type="submission" date="2022-08" db="EMBL/GenBank/DDBJ databases">
        <authorList>
            <person name="Gutierrez-Valencia J."/>
        </authorList>
    </citation>
    <scope>NUCLEOTIDE SEQUENCE</scope>
</reference>
<name>A0AAV0IS14_9ROSI</name>
<gene>
    <name evidence="1" type="ORF">LITE_LOCUS10660</name>
</gene>
<accession>A0AAV0IS14</accession>
<proteinExistence type="predicted"/>
<protein>
    <submittedName>
        <fullName evidence="1">Uncharacterized protein</fullName>
    </submittedName>
</protein>
<comment type="caution">
    <text evidence="1">The sequence shown here is derived from an EMBL/GenBank/DDBJ whole genome shotgun (WGS) entry which is preliminary data.</text>
</comment>
<evidence type="ECO:0000313" key="2">
    <source>
        <dbReference type="Proteomes" id="UP001154282"/>
    </source>
</evidence>
<dbReference type="Proteomes" id="UP001154282">
    <property type="component" value="Unassembled WGS sequence"/>
</dbReference>
<keyword evidence="2" id="KW-1185">Reference proteome</keyword>
<evidence type="ECO:0000313" key="1">
    <source>
        <dbReference type="EMBL" id="CAI0400212.1"/>
    </source>
</evidence>